<dbReference type="GO" id="GO:0046653">
    <property type="term" value="P:tetrahydrofolate metabolic process"/>
    <property type="evidence" value="ECO:0000318"/>
    <property type="project" value="GO_Central"/>
</dbReference>
<feature type="modified residue" description="N6-(pyridoxal phosphate)lysine" evidence="8">
    <location>
        <position position="313"/>
    </location>
</feature>
<dbReference type="NCBIfam" id="NF000586">
    <property type="entry name" value="PRK00011.1"/>
    <property type="match status" value="1"/>
</dbReference>
<protein>
    <recommendedName>
        <fullName evidence="9">Serine hydroxymethyltransferase</fullName>
        <ecNumber evidence="9">2.1.2.1</ecNumber>
    </recommendedName>
</protein>
<dbReference type="FunFam" id="3.40.640.10:FF:000050">
    <property type="entry name" value="Serine hydroxymethyltransferase"/>
    <property type="match status" value="1"/>
</dbReference>
<evidence type="ECO:0000313" key="13">
    <source>
        <dbReference type="Proteomes" id="UP000012960"/>
    </source>
</evidence>
<proteinExistence type="inferred from homology"/>
<dbReference type="InterPro" id="IPR049943">
    <property type="entry name" value="Ser_HO-MeTrfase-like"/>
</dbReference>
<dbReference type="Pfam" id="PF00464">
    <property type="entry name" value="SHMT"/>
    <property type="match status" value="1"/>
</dbReference>
<dbReference type="UniPathway" id="UPA00193"/>
<evidence type="ECO:0000256" key="3">
    <source>
        <dbReference type="ARBA" id="ARBA00004777"/>
    </source>
</evidence>
<dbReference type="EC" id="2.1.2.1" evidence="9"/>
<dbReference type="PROSITE" id="PS00096">
    <property type="entry name" value="SHMT"/>
    <property type="match status" value="1"/>
</dbReference>
<feature type="domain" description="Serine hydroxymethyltransferase-like" evidence="10">
    <location>
        <begin position="82"/>
        <end position="472"/>
    </location>
</feature>
<dbReference type="OrthoDB" id="10265628at2759"/>
<keyword evidence="7 8" id="KW-0663">Pyridoxal phosphate</keyword>
<dbReference type="OMA" id="TQPFFSQ"/>
<dbReference type="GO" id="GO:0030170">
    <property type="term" value="F:pyridoxal phosphate binding"/>
    <property type="evidence" value="ECO:0000318"/>
    <property type="project" value="GO_Central"/>
</dbReference>
<dbReference type="InterPro" id="IPR015421">
    <property type="entry name" value="PyrdxlP-dep_Trfase_major"/>
</dbReference>
<dbReference type="InterPro" id="IPR019798">
    <property type="entry name" value="Ser_HO-MeTrfase_PLP_BS"/>
</dbReference>
<dbReference type="InParanoid" id="A0A804KYN8"/>
<dbReference type="GO" id="GO:0035999">
    <property type="term" value="P:tetrahydrofolate interconversion"/>
    <property type="evidence" value="ECO:0007669"/>
    <property type="project" value="UniProtKB-UniPathway"/>
</dbReference>
<dbReference type="GO" id="GO:0019264">
    <property type="term" value="P:glycine biosynthetic process from serine"/>
    <property type="evidence" value="ECO:0000318"/>
    <property type="project" value="GO_Central"/>
</dbReference>
<dbReference type="PANTHER" id="PTHR11680:SF63">
    <property type="entry name" value="SERINE HYDROXYMETHYLTRANSFERASE 3, CHLOROPLASTIC"/>
    <property type="match status" value="1"/>
</dbReference>
<accession>A0A804KYN8</accession>
<gene>
    <name evidence="11" type="ORF">GSMUA_324200.1</name>
</gene>
<dbReference type="InterPro" id="IPR001085">
    <property type="entry name" value="Ser_HO-MeTrfase"/>
</dbReference>
<dbReference type="Gramene" id="Ma10_t21260.1">
    <property type="protein sequence ID" value="Ma10_p21260.1"/>
    <property type="gene ID" value="Ma10_g21260"/>
</dbReference>
<reference evidence="11" key="1">
    <citation type="submission" date="2021-03" db="EMBL/GenBank/DDBJ databases">
        <authorList>
            <consortium name="Genoscope - CEA"/>
            <person name="William W."/>
        </authorList>
    </citation>
    <scope>NUCLEOTIDE SEQUENCE</scope>
    <source>
        <strain evidence="11">Doubled-haploid Pahang</strain>
    </source>
</reference>
<dbReference type="InterPro" id="IPR039429">
    <property type="entry name" value="SHMT-like_dom"/>
</dbReference>
<dbReference type="InterPro" id="IPR015422">
    <property type="entry name" value="PyrdxlP-dep_Trfase_small"/>
</dbReference>
<evidence type="ECO:0000256" key="9">
    <source>
        <dbReference type="RuleBase" id="RU000585"/>
    </source>
</evidence>
<comment type="cofactor">
    <cofactor evidence="2 8 9">
        <name>pyridoxal 5'-phosphate</name>
        <dbReference type="ChEBI" id="CHEBI:597326"/>
    </cofactor>
</comment>
<keyword evidence="6 9" id="KW-0808">Transferase</keyword>
<dbReference type="Proteomes" id="UP000012960">
    <property type="component" value="Unplaced"/>
</dbReference>
<dbReference type="SUPFAM" id="SSF53383">
    <property type="entry name" value="PLP-dependent transferases"/>
    <property type="match status" value="1"/>
</dbReference>
<evidence type="ECO:0000256" key="6">
    <source>
        <dbReference type="ARBA" id="ARBA00022679"/>
    </source>
</evidence>
<evidence type="ECO:0000256" key="2">
    <source>
        <dbReference type="ARBA" id="ARBA00001933"/>
    </source>
</evidence>
<keyword evidence="5 9" id="KW-0554">One-carbon metabolism</keyword>
<comment type="pathway">
    <text evidence="3 9">One-carbon metabolism; tetrahydrofolate interconversion.</text>
</comment>
<evidence type="ECO:0000256" key="4">
    <source>
        <dbReference type="ARBA" id="ARBA00006376"/>
    </source>
</evidence>
<sequence length="528" mass="57678">MSASSGVVSGSFHQTLGIKGSSLYLKHHVANRYPDNTRFNNRRSCKAFSVQGSLVTGRPSSSVSVSDAEMGGSIDTLKDYSLKVADPELHALIEKEKQRQFNCLELIASENFTSRAVMEASGSCLTNKYSEGLPGKRYYGGNEYIDQVETLCQQRALEAFHLDKHKWGVNVQPLSGSPANFEVYTALLSPHDRIMGLDLPHGGHLSHGFMTPKRRVSGTSIFFESMPYRLDESTGFVDYDMLEKTALLFRPKLIIAGASAYPRDFDYPCMRKIADAVGAFLMMDMAHISGLVAAEVAADPFEYCDVVTTTTHKSLRGPRGGMIFYKKDLVLGVDLESAISNAVFPGLQGGPHNHTIAALAVCLKHAQSPEFKAYQSQVISNCKTLATRLVELGYKLVSGGTDNHLVLVDLRPQGIDGARVEKILDISSITLNKNSVPGDKSAMVPGGIRIGTPAMTTRGLKEKDFEAVADFIHEGVQIALKAKACMKGTKLKDFFDYVESPDFSLKESVSELKKKVEALTNQFPMPGV</sequence>
<comment type="catalytic activity">
    <reaction evidence="1 9">
        <text>(6R)-5,10-methylene-5,6,7,8-tetrahydrofolate + glycine + H2O = (6S)-5,6,7,8-tetrahydrofolate + L-serine</text>
        <dbReference type="Rhea" id="RHEA:15481"/>
        <dbReference type="ChEBI" id="CHEBI:15377"/>
        <dbReference type="ChEBI" id="CHEBI:15636"/>
        <dbReference type="ChEBI" id="CHEBI:33384"/>
        <dbReference type="ChEBI" id="CHEBI:57305"/>
        <dbReference type="ChEBI" id="CHEBI:57453"/>
        <dbReference type="EC" id="2.1.2.1"/>
    </reaction>
</comment>
<comment type="similarity">
    <text evidence="4 9">Belongs to the SHMT family.</text>
</comment>
<dbReference type="EMBL" id="HG996476">
    <property type="protein sequence ID" value="CAG1854194.1"/>
    <property type="molecule type" value="Genomic_DNA"/>
</dbReference>
<evidence type="ECO:0000256" key="1">
    <source>
        <dbReference type="ARBA" id="ARBA00001528"/>
    </source>
</evidence>
<comment type="function">
    <text evidence="9">Interconversion of serine and glycine.</text>
</comment>
<evidence type="ECO:0000256" key="7">
    <source>
        <dbReference type="ARBA" id="ARBA00022898"/>
    </source>
</evidence>
<evidence type="ECO:0000313" key="12">
    <source>
        <dbReference type="EnsemblPlants" id="Ma10_p21260.1"/>
    </source>
</evidence>
<keyword evidence="13" id="KW-1185">Reference proteome</keyword>
<name>A0A804KYN8_MUSAM</name>
<dbReference type="EnsemblPlants" id="Ma10_t21260.1">
    <property type="protein sequence ID" value="Ma10_p21260.1"/>
    <property type="gene ID" value="Ma10_g21260"/>
</dbReference>
<evidence type="ECO:0000313" key="11">
    <source>
        <dbReference type="EMBL" id="CAG1854194.1"/>
    </source>
</evidence>
<dbReference type="AlphaFoldDB" id="A0A804KYN8"/>
<dbReference type="PIRSF" id="PIRSF000412">
    <property type="entry name" value="SHMT"/>
    <property type="match status" value="1"/>
</dbReference>
<organism evidence="12 13">
    <name type="scientific">Musa acuminata subsp. malaccensis</name>
    <name type="common">Wild banana</name>
    <name type="synonym">Musa malaccensis</name>
    <dbReference type="NCBI Taxonomy" id="214687"/>
    <lineage>
        <taxon>Eukaryota</taxon>
        <taxon>Viridiplantae</taxon>
        <taxon>Streptophyta</taxon>
        <taxon>Embryophyta</taxon>
        <taxon>Tracheophyta</taxon>
        <taxon>Spermatophyta</taxon>
        <taxon>Magnoliopsida</taxon>
        <taxon>Liliopsida</taxon>
        <taxon>Zingiberales</taxon>
        <taxon>Musaceae</taxon>
        <taxon>Musa</taxon>
    </lineage>
</organism>
<evidence type="ECO:0000256" key="8">
    <source>
        <dbReference type="PIRSR" id="PIRSR000412-50"/>
    </source>
</evidence>
<dbReference type="Gene3D" id="3.90.1150.10">
    <property type="entry name" value="Aspartate Aminotransferase, domain 1"/>
    <property type="match status" value="1"/>
</dbReference>
<dbReference type="GO" id="GO:0005739">
    <property type="term" value="C:mitochondrion"/>
    <property type="evidence" value="ECO:0000318"/>
    <property type="project" value="GO_Central"/>
</dbReference>
<dbReference type="InterPro" id="IPR015424">
    <property type="entry name" value="PyrdxlP-dep_Trfase"/>
</dbReference>
<evidence type="ECO:0000259" key="10">
    <source>
        <dbReference type="Pfam" id="PF00464"/>
    </source>
</evidence>
<dbReference type="HAMAP" id="MF_00051">
    <property type="entry name" value="SHMT"/>
    <property type="match status" value="1"/>
</dbReference>
<evidence type="ECO:0000256" key="5">
    <source>
        <dbReference type="ARBA" id="ARBA00022563"/>
    </source>
</evidence>
<dbReference type="SMR" id="A0A804KYN8"/>
<dbReference type="Gene3D" id="3.40.640.10">
    <property type="entry name" value="Type I PLP-dependent aspartate aminotransferase-like (Major domain)"/>
    <property type="match status" value="1"/>
</dbReference>
<dbReference type="GO" id="GO:0004372">
    <property type="term" value="F:glycine hydroxymethyltransferase activity"/>
    <property type="evidence" value="ECO:0000318"/>
    <property type="project" value="GO_Central"/>
</dbReference>
<reference evidence="12" key="2">
    <citation type="submission" date="2021-05" db="UniProtKB">
        <authorList>
            <consortium name="EnsemblPlants"/>
        </authorList>
    </citation>
    <scope>IDENTIFICATION</scope>
    <source>
        <strain evidence="12">subsp. malaccensis</strain>
    </source>
</reference>
<dbReference type="PANTHER" id="PTHR11680">
    <property type="entry name" value="SERINE HYDROXYMETHYLTRANSFERASE"/>
    <property type="match status" value="1"/>
</dbReference>
<dbReference type="CDD" id="cd00378">
    <property type="entry name" value="SHMT"/>
    <property type="match status" value="1"/>
</dbReference>